<feature type="transmembrane region" description="Helical" evidence="1">
    <location>
        <begin position="56"/>
        <end position="78"/>
    </location>
</feature>
<dbReference type="Proteomes" id="UP000294530">
    <property type="component" value="Unassembled WGS sequence"/>
</dbReference>
<evidence type="ECO:0000313" key="2">
    <source>
        <dbReference type="EMBL" id="TDH64958.1"/>
    </source>
</evidence>
<reference evidence="2 3" key="1">
    <citation type="journal article" date="2021" name="Genome Biol.">
        <title>AFLAP: assembly-free linkage analysis pipeline using k-mers from genome sequencing data.</title>
        <authorList>
            <person name="Fletcher K."/>
            <person name="Zhang L."/>
            <person name="Gil J."/>
            <person name="Han R."/>
            <person name="Cavanaugh K."/>
            <person name="Michelmore R."/>
        </authorList>
    </citation>
    <scope>NUCLEOTIDE SEQUENCE [LARGE SCALE GENOMIC DNA]</scope>
    <source>
        <strain evidence="2 3">SF5</strain>
    </source>
</reference>
<keyword evidence="1" id="KW-1133">Transmembrane helix</keyword>
<sequence>MTLESNVEDKLSIKNDLLVQFDTYRKSQSKVTIIIGNFADICEDLELLMAARTANLGLYLAFHLTTVVFPFIQSRALVARSAR</sequence>
<comment type="caution">
    <text evidence="2">The sequence shown here is derived from an EMBL/GenBank/DDBJ whole genome shotgun (WGS) entry which is preliminary data.</text>
</comment>
<dbReference type="RefSeq" id="XP_067814457.1">
    <property type="nucleotide sequence ID" value="XM_067960222.1"/>
</dbReference>
<dbReference type="EMBL" id="SHOA02000220">
    <property type="protein sequence ID" value="TDH64958.1"/>
    <property type="molecule type" value="Genomic_DNA"/>
</dbReference>
<dbReference type="GeneID" id="94345893"/>
<protein>
    <submittedName>
        <fullName evidence="2">Uncharacterized protein</fullName>
    </submittedName>
</protein>
<name>A0A976FDR6_BRELC</name>
<keyword evidence="3" id="KW-1185">Reference proteome</keyword>
<evidence type="ECO:0000313" key="3">
    <source>
        <dbReference type="Proteomes" id="UP000294530"/>
    </source>
</evidence>
<dbReference type="KEGG" id="blac:94345893"/>
<organism evidence="2 3">
    <name type="scientific">Bremia lactucae</name>
    <name type="common">Lettuce downy mildew</name>
    <dbReference type="NCBI Taxonomy" id="4779"/>
    <lineage>
        <taxon>Eukaryota</taxon>
        <taxon>Sar</taxon>
        <taxon>Stramenopiles</taxon>
        <taxon>Oomycota</taxon>
        <taxon>Peronosporomycetes</taxon>
        <taxon>Peronosporales</taxon>
        <taxon>Peronosporaceae</taxon>
        <taxon>Bremia</taxon>
    </lineage>
</organism>
<proteinExistence type="predicted"/>
<keyword evidence="1" id="KW-0472">Membrane</keyword>
<dbReference type="AlphaFoldDB" id="A0A976FDR6"/>
<keyword evidence="1" id="KW-0812">Transmembrane</keyword>
<accession>A0A976FDR6</accession>
<gene>
    <name evidence="2" type="ORF">CCR75_002122</name>
</gene>
<evidence type="ECO:0000256" key="1">
    <source>
        <dbReference type="SAM" id="Phobius"/>
    </source>
</evidence>